<comment type="similarity">
    <text evidence="1">Belongs to the small heat shock protein (HSP20) family.</text>
</comment>
<feature type="compositionally biased region" description="Basic and acidic residues" evidence="2">
    <location>
        <begin position="252"/>
        <end position="276"/>
    </location>
</feature>
<evidence type="ECO:0000313" key="5">
    <source>
        <dbReference type="EMBL" id="WOL11951.1"/>
    </source>
</evidence>
<dbReference type="Gene3D" id="2.60.40.790">
    <property type="match status" value="1"/>
</dbReference>
<accession>A0AAQ3KTM7</accession>
<keyword evidence="3" id="KW-0472">Membrane</keyword>
<evidence type="ECO:0000256" key="1">
    <source>
        <dbReference type="PROSITE-ProRule" id="PRU00285"/>
    </source>
</evidence>
<feature type="domain" description="SHSP" evidence="4">
    <location>
        <begin position="9"/>
        <end position="131"/>
    </location>
</feature>
<dbReference type="InterPro" id="IPR002068">
    <property type="entry name" value="A-crystallin/Hsp20_dom"/>
</dbReference>
<keyword evidence="3" id="KW-1133">Transmembrane helix</keyword>
<proteinExistence type="inferred from homology"/>
<sequence length="416" mass="46516">MEIELDLSVTKSADNITFTSIKTEAVFLLLGHLPGFTQDKIEVSVNEAEKEICISGAGDKSSLETVVGRRLRLKNEYEVNSCRKVFRIPDGVVLDQIDVGFYEDEEILMILMPKSIKGEVIGREIQEVEVKQESPTKKIDEVIPKPEIDDAEVPKEKEVKEAEIFLKPNEAESSGSEDANVDRESKHMEAETKIHQQQREEEPPRKQPDLPEKQTIDDKSLDLDGEPPPPAASKPIEEEEEPIEKGISQHQPSEKEDETPKSIESEVGDEDQRSQKEEEEEETPKLIETEADQDFNQLNEAQAYPDHQQKQIGGEQKVPQSMEELKPDGPVQQPDQAPEAEMGKPIGAQTVKESEADISLEKEGKKEKLTPSKSKRTKREGGAGGGHPSLMVSAFLASLVALVYNLVRNRRSRQAL</sequence>
<dbReference type="PROSITE" id="PS01031">
    <property type="entry name" value="SHSP"/>
    <property type="match status" value="1"/>
</dbReference>
<reference evidence="5 6" key="1">
    <citation type="submission" date="2023-10" db="EMBL/GenBank/DDBJ databases">
        <title>Chromosome-scale genome assembly provides insights into flower coloration mechanisms of Canna indica.</title>
        <authorList>
            <person name="Li C."/>
        </authorList>
    </citation>
    <scope>NUCLEOTIDE SEQUENCE [LARGE SCALE GENOMIC DNA]</scope>
    <source>
        <tissue evidence="5">Flower</tissue>
    </source>
</reference>
<dbReference type="SUPFAM" id="SSF49764">
    <property type="entry name" value="HSP20-like chaperones"/>
    <property type="match status" value="1"/>
</dbReference>
<feature type="compositionally biased region" description="Basic and acidic residues" evidence="2">
    <location>
        <begin position="180"/>
        <end position="222"/>
    </location>
</feature>
<dbReference type="Proteomes" id="UP001327560">
    <property type="component" value="Chromosome 6"/>
</dbReference>
<feature type="region of interest" description="Disordered" evidence="2">
    <location>
        <begin position="164"/>
        <end position="389"/>
    </location>
</feature>
<name>A0AAQ3KTM7_9LILI</name>
<dbReference type="InterPro" id="IPR008978">
    <property type="entry name" value="HSP20-like_chaperone"/>
</dbReference>
<feature type="compositionally biased region" description="Basic and acidic residues" evidence="2">
    <location>
        <begin position="352"/>
        <end position="370"/>
    </location>
</feature>
<evidence type="ECO:0000256" key="2">
    <source>
        <dbReference type="SAM" id="MobiDB-lite"/>
    </source>
</evidence>
<keyword evidence="3" id="KW-0812">Transmembrane</keyword>
<dbReference type="CDD" id="cd06464">
    <property type="entry name" value="ACD_sHsps-like"/>
    <property type="match status" value="1"/>
</dbReference>
<dbReference type="AlphaFoldDB" id="A0AAQ3KTM7"/>
<protein>
    <submittedName>
        <fullName evidence="5">Retinitis pigmentosa 1-like 1 protein isoform X2</fullName>
    </submittedName>
</protein>
<evidence type="ECO:0000256" key="3">
    <source>
        <dbReference type="SAM" id="Phobius"/>
    </source>
</evidence>
<dbReference type="EMBL" id="CP136895">
    <property type="protein sequence ID" value="WOL11951.1"/>
    <property type="molecule type" value="Genomic_DNA"/>
</dbReference>
<gene>
    <name evidence="5" type="ORF">Cni_G20715</name>
</gene>
<organism evidence="5 6">
    <name type="scientific">Canna indica</name>
    <name type="common">Indian-shot</name>
    <dbReference type="NCBI Taxonomy" id="4628"/>
    <lineage>
        <taxon>Eukaryota</taxon>
        <taxon>Viridiplantae</taxon>
        <taxon>Streptophyta</taxon>
        <taxon>Embryophyta</taxon>
        <taxon>Tracheophyta</taxon>
        <taxon>Spermatophyta</taxon>
        <taxon>Magnoliopsida</taxon>
        <taxon>Liliopsida</taxon>
        <taxon>Zingiberales</taxon>
        <taxon>Cannaceae</taxon>
        <taxon>Canna</taxon>
    </lineage>
</organism>
<feature type="transmembrane region" description="Helical" evidence="3">
    <location>
        <begin position="389"/>
        <end position="407"/>
    </location>
</feature>
<evidence type="ECO:0000313" key="6">
    <source>
        <dbReference type="Proteomes" id="UP001327560"/>
    </source>
</evidence>
<evidence type="ECO:0000259" key="4">
    <source>
        <dbReference type="PROSITE" id="PS01031"/>
    </source>
</evidence>
<keyword evidence="6" id="KW-1185">Reference proteome</keyword>